<dbReference type="Pfam" id="PF03079">
    <property type="entry name" value="ARD"/>
    <property type="match status" value="1"/>
</dbReference>
<evidence type="ECO:0000256" key="8">
    <source>
        <dbReference type="ARBA" id="ARBA00023004"/>
    </source>
</evidence>
<organism evidence="11 12">
    <name type="scientific">Bionectria ochroleuca</name>
    <name type="common">Gliocladium roseum</name>
    <dbReference type="NCBI Taxonomy" id="29856"/>
    <lineage>
        <taxon>Eukaryota</taxon>
        <taxon>Fungi</taxon>
        <taxon>Dikarya</taxon>
        <taxon>Ascomycota</taxon>
        <taxon>Pezizomycotina</taxon>
        <taxon>Sordariomycetes</taxon>
        <taxon>Hypocreomycetidae</taxon>
        <taxon>Hypocreales</taxon>
        <taxon>Bionectriaceae</taxon>
        <taxon>Clonostachys</taxon>
    </lineage>
</organism>
<dbReference type="GO" id="GO:0010309">
    <property type="term" value="F:acireductone dioxygenase [iron(II)-requiring] activity"/>
    <property type="evidence" value="ECO:0007669"/>
    <property type="project" value="UniProtKB-EC"/>
</dbReference>
<dbReference type="PANTHER" id="PTHR23418">
    <property type="entry name" value="ACIREDUCTONE DIOXYGENASE"/>
    <property type="match status" value="1"/>
</dbReference>
<dbReference type="GO" id="GO:0046872">
    <property type="term" value="F:metal ion binding"/>
    <property type="evidence" value="ECO:0007669"/>
    <property type="project" value="UniProtKB-KW"/>
</dbReference>
<protein>
    <recommendedName>
        <fullName evidence="10">acireductone dioxygenase (Fe(2+)-requiring)</fullName>
        <ecNumber evidence="10">1.13.11.54</ecNumber>
    </recommendedName>
</protein>
<evidence type="ECO:0000313" key="11">
    <source>
        <dbReference type="EMBL" id="KAF9745506.1"/>
    </source>
</evidence>
<gene>
    <name evidence="11" type="ORF">IM811_003807</name>
</gene>
<proteinExistence type="predicted"/>
<dbReference type="SUPFAM" id="SSF51182">
    <property type="entry name" value="RmlC-like cupins"/>
    <property type="match status" value="1"/>
</dbReference>
<evidence type="ECO:0000256" key="9">
    <source>
        <dbReference type="ARBA" id="ARBA00023167"/>
    </source>
</evidence>
<keyword evidence="7" id="KW-0560">Oxidoreductase</keyword>
<dbReference type="AlphaFoldDB" id="A0A8H7KAX9"/>
<comment type="cofactor">
    <cofactor evidence="2">
        <name>Fe(2+)</name>
        <dbReference type="ChEBI" id="CHEBI:29033"/>
    </cofactor>
</comment>
<dbReference type="EC" id="1.13.11.54" evidence="10"/>
<dbReference type="PANTHER" id="PTHR23418:SF0">
    <property type="entry name" value="ACIREDUCTONE DIOXYGENASE"/>
    <property type="match status" value="1"/>
</dbReference>
<dbReference type="EMBL" id="JADCTT010000012">
    <property type="protein sequence ID" value="KAF9745506.1"/>
    <property type="molecule type" value="Genomic_DNA"/>
</dbReference>
<evidence type="ECO:0000256" key="3">
    <source>
        <dbReference type="ARBA" id="ARBA00022596"/>
    </source>
</evidence>
<evidence type="ECO:0000256" key="5">
    <source>
        <dbReference type="ARBA" id="ARBA00022723"/>
    </source>
</evidence>
<evidence type="ECO:0000256" key="6">
    <source>
        <dbReference type="ARBA" id="ARBA00022964"/>
    </source>
</evidence>
<comment type="caution">
    <text evidence="11">The sequence shown here is derived from an EMBL/GenBank/DDBJ whole genome shotgun (WGS) entry which is preliminary data.</text>
</comment>
<dbReference type="InterPro" id="IPR004313">
    <property type="entry name" value="ARD"/>
</dbReference>
<reference evidence="11" key="1">
    <citation type="submission" date="2020-10" db="EMBL/GenBank/DDBJ databases">
        <title>High-Quality Genome Resource of Clonostachys rosea strain S41 by Oxford Nanopore Long-Read Sequencing.</title>
        <authorList>
            <person name="Wang H."/>
        </authorList>
    </citation>
    <scope>NUCLEOTIDE SEQUENCE</scope>
    <source>
        <strain evidence="11">S41</strain>
    </source>
</reference>
<keyword evidence="9" id="KW-0486">Methionine biosynthesis</keyword>
<evidence type="ECO:0000313" key="12">
    <source>
        <dbReference type="Proteomes" id="UP000616885"/>
    </source>
</evidence>
<keyword evidence="4" id="KW-0028">Amino-acid biosynthesis</keyword>
<dbReference type="Gene3D" id="2.60.120.10">
    <property type="entry name" value="Jelly Rolls"/>
    <property type="match status" value="1"/>
</dbReference>
<evidence type="ECO:0000256" key="2">
    <source>
        <dbReference type="ARBA" id="ARBA00001954"/>
    </source>
</evidence>
<evidence type="ECO:0000256" key="1">
    <source>
        <dbReference type="ARBA" id="ARBA00000428"/>
    </source>
</evidence>
<keyword evidence="8" id="KW-0408">Iron</keyword>
<accession>A0A8H7KAX9</accession>
<evidence type="ECO:0000256" key="7">
    <source>
        <dbReference type="ARBA" id="ARBA00023002"/>
    </source>
</evidence>
<evidence type="ECO:0000256" key="10">
    <source>
        <dbReference type="ARBA" id="ARBA00039005"/>
    </source>
</evidence>
<keyword evidence="6" id="KW-0223">Dioxygenase</keyword>
<dbReference type="GO" id="GO:0009086">
    <property type="term" value="P:methionine biosynthetic process"/>
    <property type="evidence" value="ECO:0007669"/>
    <property type="project" value="UniProtKB-KW"/>
</dbReference>
<dbReference type="InterPro" id="IPR011051">
    <property type="entry name" value="RmlC_Cupin_sf"/>
</dbReference>
<sequence length="205" mass="23227">MTVEVWNPTITSPKQINSYRLSGAIVPPGLPDRRFRSRPTCPPVPSTSKMKAYLYDNLPGDQRLAHDSGRSVDVETLKKLGVLYFHLDTIEKVNDLATERGYKNRDEIKVSPETMGEAYETKVKSFFSEHLHEDEEIRYIRGGRATLMSVATTMNGCESSWRRMIYSFSRPESITDSLRTSPIMYTLLDCSRTNPSGRPSTDPAN</sequence>
<comment type="catalytic activity">
    <reaction evidence="1">
        <text>1,2-dihydroxy-5-(methylsulfanyl)pent-1-en-3-one + O2 = 4-methylsulfanyl-2-oxobutanoate + formate + 2 H(+)</text>
        <dbReference type="Rhea" id="RHEA:24504"/>
        <dbReference type="ChEBI" id="CHEBI:15378"/>
        <dbReference type="ChEBI" id="CHEBI:15379"/>
        <dbReference type="ChEBI" id="CHEBI:15740"/>
        <dbReference type="ChEBI" id="CHEBI:16723"/>
        <dbReference type="ChEBI" id="CHEBI:49252"/>
        <dbReference type="EC" id="1.13.11.54"/>
    </reaction>
</comment>
<name>A0A8H7KAX9_BIOOC</name>
<dbReference type="Proteomes" id="UP000616885">
    <property type="component" value="Unassembled WGS sequence"/>
</dbReference>
<evidence type="ECO:0000256" key="4">
    <source>
        <dbReference type="ARBA" id="ARBA00022605"/>
    </source>
</evidence>
<keyword evidence="3" id="KW-0533">Nickel</keyword>
<dbReference type="InterPro" id="IPR014710">
    <property type="entry name" value="RmlC-like_jellyroll"/>
</dbReference>
<keyword evidence="5" id="KW-0479">Metal-binding</keyword>